<organism evidence="5 6">
    <name type="scientific">Marinomonas alcarazii</name>
    <dbReference type="NCBI Taxonomy" id="491949"/>
    <lineage>
        <taxon>Bacteria</taxon>
        <taxon>Pseudomonadati</taxon>
        <taxon>Pseudomonadota</taxon>
        <taxon>Gammaproteobacteria</taxon>
        <taxon>Oceanospirillales</taxon>
        <taxon>Oceanospirillaceae</taxon>
        <taxon>Marinomonas</taxon>
    </lineage>
</organism>
<dbReference type="Proteomes" id="UP000247551">
    <property type="component" value="Unassembled WGS sequence"/>
</dbReference>
<dbReference type="SUPFAM" id="SSF46689">
    <property type="entry name" value="Homeodomain-like"/>
    <property type="match status" value="1"/>
</dbReference>
<dbReference type="GO" id="GO:0003700">
    <property type="term" value="F:DNA-binding transcription factor activity"/>
    <property type="evidence" value="ECO:0007669"/>
    <property type="project" value="InterPro"/>
</dbReference>
<comment type="caution">
    <text evidence="5">The sequence shown here is derived from an EMBL/GenBank/DDBJ whole genome shotgun (WGS) entry which is preliminary data.</text>
</comment>
<evidence type="ECO:0000256" key="3">
    <source>
        <dbReference type="ARBA" id="ARBA00023163"/>
    </source>
</evidence>
<evidence type="ECO:0000313" key="5">
    <source>
        <dbReference type="EMBL" id="PYF83160.1"/>
    </source>
</evidence>
<keyword evidence="1" id="KW-0805">Transcription regulation</keyword>
<dbReference type="RefSeq" id="WP_110573323.1">
    <property type="nucleotide sequence ID" value="NZ_QKLW01000002.1"/>
</dbReference>
<keyword evidence="2" id="KW-0238">DNA-binding</keyword>
<dbReference type="InterPro" id="IPR018062">
    <property type="entry name" value="HTH_AraC-typ_CS"/>
</dbReference>
<dbReference type="Gene3D" id="1.10.10.60">
    <property type="entry name" value="Homeodomain-like"/>
    <property type="match status" value="1"/>
</dbReference>
<dbReference type="PANTHER" id="PTHR46796:SF12">
    <property type="entry name" value="HTH-TYPE DNA-BINDING TRANSCRIPTIONAL ACTIVATOR EUTR"/>
    <property type="match status" value="1"/>
</dbReference>
<dbReference type="PROSITE" id="PS01124">
    <property type="entry name" value="HTH_ARAC_FAMILY_2"/>
    <property type="match status" value="1"/>
</dbReference>
<evidence type="ECO:0000256" key="1">
    <source>
        <dbReference type="ARBA" id="ARBA00023015"/>
    </source>
</evidence>
<keyword evidence="6" id="KW-1185">Reference proteome</keyword>
<dbReference type="EMBL" id="QKLW01000002">
    <property type="protein sequence ID" value="PYF83160.1"/>
    <property type="molecule type" value="Genomic_DNA"/>
</dbReference>
<keyword evidence="3" id="KW-0804">Transcription</keyword>
<dbReference type="InterPro" id="IPR018060">
    <property type="entry name" value="HTH_AraC"/>
</dbReference>
<dbReference type="InterPro" id="IPR050204">
    <property type="entry name" value="AraC_XylS_family_regulators"/>
</dbReference>
<feature type="domain" description="HTH araC/xylS-type" evidence="4">
    <location>
        <begin position="220"/>
        <end position="320"/>
    </location>
</feature>
<evidence type="ECO:0000313" key="6">
    <source>
        <dbReference type="Proteomes" id="UP000247551"/>
    </source>
</evidence>
<evidence type="ECO:0000259" key="4">
    <source>
        <dbReference type="PROSITE" id="PS01124"/>
    </source>
</evidence>
<dbReference type="InterPro" id="IPR009057">
    <property type="entry name" value="Homeodomain-like_sf"/>
</dbReference>
<dbReference type="Pfam" id="PF12833">
    <property type="entry name" value="HTH_18"/>
    <property type="match status" value="1"/>
</dbReference>
<dbReference type="GO" id="GO:0043565">
    <property type="term" value="F:sequence-specific DNA binding"/>
    <property type="evidence" value="ECO:0007669"/>
    <property type="project" value="InterPro"/>
</dbReference>
<dbReference type="PROSITE" id="PS00041">
    <property type="entry name" value="HTH_ARAC_FAMILY_1"/>
    <property type="match status" value="1"/>
</dbReference>
<accession>A0A318V5R5</accession>
<protein>
    <submittedName>
        <fullName evidence="5">AraC family transcriptional regulator</fullName>
    </submittedName>
</protein>
<reference evidence="5 6" key="1">
    <citation type="submission" date="2018-06" db="EMBL/GenBank/DDBJ databases">
        <title>Genomic Encyclopedia of Type Strains, Phase III (KMG-III): the genomes of soil and plant-associated and newly described type strains.</title>
        <authorList>
            <person name="Whitman W."/>
        </authorList>
    </citation>
    <scope>NUCLEOTIDE SEQUENCE [LARGE SCALE GENOMIC DNA]</scope>
    <source>
        <strain evidence="5 6">CECT 7730</strain>
    </source>
</reference>
<proteinExistence type="predicted"/>
<dbReference type="SMART" id="SM00342">
    <property type="entry name" value="HTH_ARAC"/>
    <property type="match status" value="1"/>
</dbReference>
<gene>
    <name evidence="5" type="ORF">DFP75_102250</name>
</gene>
<dbReference type="AlphaFoldDB" id="A0A318V5R5"/>
<name>A0A318V5R5_9GAMM</name>
<sequence>MLHNSAFEIQPHSPLSFKETVDIEEHAGNMSGWDVRYDQISAGQFAGSITELNLAGMQLIRDKSNQAIIKNGASVPDTIMFTLPLAPVIENLYCEGHVFNPSNLLVSNWQNLPEIKTPANLDVICINAEKLLLQNALDRQNIILDISDTAHCYGLDKIGNQDELLTLLKTVMTPNNTQALLEHEAIRKGIRDTLLQSLLELVNEEEVQYLTSLARKRIVDKARDYVLANINDAPSIVDLCNNVGASRRKLQYCFQETLGINPVTYLRTIRLNSVHRELLMQDSTKQVQNIAAKWGFLHLSRFANDYRQLFGELPSDTLKRNQE</sequence>
<evidence type="ECO:0000256" key="2">
    <source>
        <dbReference type="ARBA" id="ARBA00023125"/>
    </source>
</evidence>
<dbReference type="PANTHER" id="PTHR46796">
    <property type="entry name" value="HTH-TYPE TRANSCRIPTIONAL ACTIVATOR RHAS-RELATED"/>
    <property type="match status" value="1"/>
</dbReference>